<comment type="cofactor">
    <cofactor evidence="5">
        <name>Fe(2+)</name>
        <dbReference type="ChEBI" id="CHEBI:29033"/>
    </cofactor>
</comment>
<dbReference type="EC" id="5.1.3.1" evidence="7 10"/>
<dbReference type="InterPro" id="IPR026019">
    <property type="entry name" value="Ribul_P_3_epim"/>
</dbReference>
<comment type="cofactor">
    <cofactor evidence="2">
        <name>Mn(2+)</name>
        <dbReference type="ChEBI" id="CHEBI:29035"/>
    </cofactor>
</comment>
<organism evidence="11">
    <name type="scientific">Christensenella massiliensis</name>
    <dbReference type="NCBI Taxonomy" id="1805714"/>
    <lineage>
        <taxon>Bacteria</taxon>
        <taxon>Bacillati</taxon>
        <taxon>Bacillota</taxon>
        <taxon>Clostridia</taxon>
        <taxon>Christensenellales</taxon>
        <taxon>Christensenellaceae</taxon>
        <taxon>Christensenella</taxon>
    </lineage>
</organism>
<name>A0AAU8ACC4_9FIRM</name>
<comment type="cofactor">
    <cofactor evidence="4">
        <name>Zn(2+)</name>
        <dbReference type="ChEBI" id="CHEBI:29105"/>
    </cofactor>
</comment>
<dbReference type="InterPro" id="IPR011060">
    <property type="entry name" value="RibuloseP-bd_barrel"/>
</dbReference>
<dbReference type="AlphaFoldDB" id="A0AAU8ACC4"/>
<dbReference type="GO" id="GO:0004750">
    <property type="term" value="F:D-ribulose-phosphate 3-epimerase activity"/>
    <property type="evidence" value="ECO:0007669"/>
    <property type="project" value="UniProtKB-UniRule"/>
</dbReference>
<dbReference type="PROSITE" id="PS01085">
    <property type="entry name" value="RIBUL_P_3_EPIMER_1"/>
    <property type="match status" value="1"/>
</dbReference>
<evidence type="ECO:0000256" key="1">
    <source>
        <dbReference type="ARBA" id="ARBA00001782"/>
    </source>
</evidence>
<accession>A0AAU8ACC4</accession>
<protein>
    <recommendedName>
        <fullName evidence="7 10">Ribulose-phosphate 3-epimerase</fullName>
        <ecNumber evidence="7 10">5.1.3.1</ecNumber>
    </recommendedName>
</protein>
<gene>
    <name evidence="11" type="primary">rpe</name>
    <name evidence="11" type="ORF">PUP29_06090</name>
</gene>
<proteinExistence type="inferred from homology"/>
<evidence type="ECO:0000256" key="5">
    <source>
        <dbReference type="ARBA" id="ARBA00001954"/>
    </source>
</evidence>
<keyword evidence="8" id="KW-0479">Metal-binding</keyword>
<dbReference type="Pfam" id="PF00834">
    <property type="entry name" value="Ribul_P_3_epim"/>
    <property type="match status" value="1"/>
</dbReference>
<comment type="catalytic activity">
    <reaction evidence="1">
        <text>D-ribulose 5-phosphate = D-xylulose 5-phosphate</text>
        <dbReference type="Rhea" id="RHEA:13677"/>
        <dbReference type="ChEBI" id="CHEBI:57737"/>
        <dbReference type="ChEBI" id="CHEBI:58121"/>
        <dbReference type="EC" id="5.1.3.1"/>
    </reaction>
</comment>
<dbReference type="InterPro" id="IPR013785">
    <property type="entry name" value="Aldolase_TIM"/>
</dbReference>
<evidence type="ECO:0000256" key="4">
    <source>
        <dbReference type="ARBA" id="ARBA00001947"/>
    </source>
</evidence>
<dbReference type="GO" id="GO:0006098">
    <property type="term" value="P:pentose-phosphate shunt"/>
    <property type="evidence" value="ECO:0007669"/>
    <property type="project" value="UniProtKB-UniRule"/>
</dbReference>
<reference evidence="11" key="1">
    <citation type="submission" date="2023-02" db="EMBL/GenBank/DDBJ databases">
        <title>Gut commensal Christensenella minuta modulates host metabolism via a new class of secondary bile acids.</title>
        <authorList>
            <person name="Liu C."/>
        </authorList>
    </citation>
    <scope>NUCLEOTIDE SEQUENCE</scope>
    <source>
        <strain evidence="11">CA70</strain>
    </source>
</reference>
<sequence>MKTGISASMMCADFMDMRKDIRAMEAAGIEYLHFDIMDGSFVPNYALGVCMIEQVRRETNLPLDIHLMVERPDLKTGYFPFREGDTVSVHAESTVHLQRLLQSLGKEGIHPGIAMNPATPVEVLEYVLDVADFVLVMTVNPGFAGQVIVEETLRKIENVRSYLDKRGYRDTVIQVDGNVSFENARRMKAAGAGNFVAGSAGLFRTDMTLPEAIKKLRDAIQ</sequence>
<evidence type="ECO:0000256" key="3">
    <source>
        <dbReference type="ARBA" id="ARBA00001941"/>
    </source>
</evidence>
<dbReference type="NCBIfam" id="TIGR01163">
    <property type="entry name" value="rpe"/>
    <property type="match status" value="1"/>
</dbReference>
<comment type="cofactor">
    <cofactor evidence="3">
        <name>Co(2+)</name>
        <dbReference type="ChEBI" id="CHEBI:48828"/>
    </cofactor>
</comment>
<dbReference type="GO" id="GO:0046872">
    <property type="term" value="F:metal ion binding"/>
    <property type="evidence" value="ECO:0007669"/>
    <property type="project" value="UniProtKB-KW"/>
</dbReference>
<evidence type="ECO:0000256" key="6">
    <source>
        <dbReference type="ARBA" id="ARBA00009541"/>
    </source>
</evidence>
<evidence type="ECO:0000256" key="10">
    <source>
        <dbReference type="NCBIfam" id="TIGR01163"/>
    </source>
</evidence>
<dbReference type="NCBIfam" id="NF004076">
    <property type="entry name" value="PRK05581.1-4"/>
    <property type="match status" value="1"/>
</dbReference>
<comment type="similarity">
    <text evidence="6">Belongs to the ribulose-phosphate 3-epimerase family.</text>
</comment>
<dbReference type="Gene3D" id="3.20.20.70">
    <property type="entry name" value="Aldolase class I"/>
    <property type="match status" value="1"/>
</dbReference>
<dbReference type="InterPro" id="IPR000056">
    <property type="entry name" value="Ribul_P_3_epim-like"/>
</dbReference>
<evidence type="ECO:0000256" key="9">
    <source>
        <dbReference type="ARBA" id="ARBA00023235"/>
    </source>
</evidence>
<dbReference type="GO" id="GO:0005975">
    <property type="term" value="P:carbohydrate metabolic process"/>
    <property type="evidence" value="ECO:0007669"/>
    <property type="project" value="InterPro"/>
</dbReference>
<dbReference type="PANTHER" id="PTHR11749">
    <property type="entry name" value="RIBULOSE-5-PHOSPHATE-3-EPIMERASE"/>
    <property type="match status" value="1"/>
</dbReference>
<dbReference type="CDD" id="cd00429">
    <property type="entry name" value="RPE"/>
    <property type="match status" value="1"/>
</dbReference>
<dbReference type="SUPFAM" id="SSF51366">
    <property type="entry name" value="Ribulose-phoshate binding barrel"/>
    <property type="match status" value="1"/>
</dbReference>
<evidence type="ECO:0000256" key="7">
    <source>
        <dbReference type="ARBA" id="ARBA00013188"/>
    </source>
</evidence>
<dbReference type="EMBL" id="CP117826">
    <property type="protein sequence ID" value="XCC63484.1"/>
    <property type="molecule type" value="Genomic_DNA"/>
</dbReference>
<dbReference type="FunFam" id="3.20.20.70:FF:000004">
    <property type="entry name" value="Ribulose-phosphate 3-epimerase"/>
    <property type="match status" value="1"/>
</dbReference>
<evidence type="ECO:0000313" key="11">
    <source>
        <dbReference type="EMBL" id="XCC63484.1"/>
    </source>
</evidence>
<keyword evidence="9 11" id="KW-0413">Isomerase</keyword>
<dbReference type="GO" id="GO:0005737">
    <property type="term" value="C:cytoplasm"/>
    <property type="evidence" value="ECO:0007669"/>
    <property type="project" value="UniProtKB-ARBA"/>
</dbReference>
<dbReference type="RefSeq" id="WP_079546697.1">
    <property type="nucleotide sequence ID" value="NZ_CP117826.1"/>
</dbReference>
<evidence type="ECO:0000256" key="8">
    <source>
        <dbReference type="ARBA" id="ARBA00022723"/>
    </source>
</evidence>
<evidence type="ECO:0000256" key="2">
    <source>
        <dbReference type="ARBA" id="ARBA00001936"/>
    </source>
</evidence>